<organism evidence="2 3">
    <name type="scientific">Naegleria lovaniensis</name>
    <name type="common">Amoeba</name>
    <dbReference type="NCBI Taxonomy" id="51637"/>
    <lineage>
        <taxon>Eukaryota</taxon>
        <taxon>Discoba</taxon>
        <taxon>Heterolobosea</taxon>
        <taxon>Tetramitia</taxon>
        <taxon>Eutetramitia</taxon>
        <taxon>Vahlkampfiidae</taxon>
        <taxon>Naegleria</taxon>
    </lineage>
</organism>
<dbReference type="Proteomes" id="UP000816034">
    <property type="component" value="Unassembled WGS sequence"/>
</dbReference>
<feature type="compositionally biased region" description="Basic and acidic residues" evidence="1">
    <location>
        <begin position="124"/>
        <end position="135"/>
    </location>
</feature>
<name>A0AA88KIU5_NAELO</name>
<feature type="region of interest" description="Disordered" evidence="1">
    <location>
        <begin position="113"/>
        <end position="144"/>
    </location>
</feature>
<gene>
    <name evidence="2" type="ORF">C9374_007397</name>
</gene>
<evidence type="ECO:0000313" key="2">
    <source>
        <dbReference type="EMBL" id="KAG2379258.1"/>
    </source>
</evidence>
<evidence type="ECO:0000313" key="3">
    <source>
        <dbReference type="Proteomes" id="UP000816034"/>
    </source>
</evidence>
<evidence type="ECO:0000256" key="1">
    <source>
        <dbReference type="SAM" id="MobiDB-lite"/>
    </source>
</evidence>
<sequence>MKKNLQQQEASTVSLKNTFDNKEKELEKLRQDFSSYINFVQTKIGEIQALPREIIRTVNQHDPIEDDTIIFSADEIESSQNVPNHTMINKQPKREIKRPLQFGKSQSKLLLPLNSTKKNLVEPSKSKNDEYKDYENLSDEDFEI</sequence>
<dbReference type="EMBL" id="PYSW02000029">
    <property type="protein sequence ID" value="KAG2379258.1"/>
    <property type="molecule type" value="Genomic_DNA"/>
</dbReference>
<reference evidence="2 3" key="1">
    <citation type="journal article" date="2018" name="BMC Genomics">
        <title>The genome of Naegleria lovaniensis, the basis for a comparative approach to unravel pathogenicity factors of the human pathogenic amoeba N. fowleri.</title>
        <authorList>
            <person name="Liechti N."/>
            <person name="Schurch N."/>
            <person name="Bruggmann R."/>
            <person name="Wittwer M."/>
        </authorList>
    </citation>
    <scope>NUCLEOTIDE SEQUENCE [LARGE SCALE GENOMIC DNA]</scope>
    <source>
        <strain evidence="2 3">ATCC 30569</strain>
    </source>
</reference>
<dbReference type="RefSeq" id="XP_044546520.1">
    <property type="nucleotide sequence ID" value="XM_044697357.1"/>
</dbReference>
<protein>
    <submittedName>
        <fullName evidence="2">Uncharacterized protein</fullName>
    </submittedName>
</protein>
<proteinExistence type="predicted"/>
<keyword evidence="3" id="KW-1185">Reference proteome</keyword>
<accession>A0AA88KIU5</accession>
<dbReference type="AlphaFoldDB" id="A0AA88KIU5"/>
<dbReference type="GeneID" id="68099851"/>
<comment type="caution">
    <text evidence="2">The sequence shown here is derived from an EMBL/GenBank/DDBJ whole genome shotgun (WGS) entry which is preliminary data.</text>
</comment>